<feature type="transmembrane region" description="Helical" evidence="1">
    <location>
        <begin position="107"/>
        <end position="133"/>
    </location>
</feature>
<feature type="signal peptide" evidence="2">
    <location>
        <begin position="1"/>
        <end position="21"/>
    </location>
</feature>
<keyword evidence="1" id="KW-0812">Transmembrane</keyword>
<sequence length="205" mass="19974">MLFSKFITPLIALMSIGVAIASPVAEPAPAPAAVEARDLHARAIEARQLDSILGIVQGLESTVTPILASLTSATGAGQDVTGIIGELVSAITGATSSLGGLGGGTPLGLGSATAVVTVVIQIIVSIVGVLGNLSVAANLLAQVDAVLGPFLTTLNSLIPGVTGLIGSGLPGASLIPLALSQLTSVIGILGLLSILSPILGLLGLL</sequence>
<protein>
    <submittedName>
        <fullName evidence="3">Uncharacterized protein</fullName>
    </submittedName>
</protein>
<keyword evidence="1" id="KW-1133">Transmembrane helix</keyword>
<evidence type="ECO:0000313" key="3">
    <source>
        <dbReference type="EMBL" id="KAH8107158.1"/>
    </source>
</evidence>
<feature type="chain" id="PRO_5035446632" evidence="2">
    <location>
        <begin position="22"/>
        <end position="205"/>
    </location>
</feature>
<organism evidence="3 4">
    <name type="scientific">Cristinia sonorae</name>
    <dbReference type="NCBI Taxonomy" id="1940300"/>
    <lineage>
        <taxon>Eukaryota</taxon>
        <taxon>Fungi</taxon>
        <taxon>Dikarya</taxon>
        <taxon>Basidiomycota</taxon>
        <taxon>Agaricomycotina</taxon>
        <taxon>Agaricomycetes</taxon>
        <taxon>Agaricomycetidae</taxon>
        <taxon>Agaricales</taxon>
        <taxon>Pleurotineae</taxon>
        <taxon>Stephanosporaceae</taxon>
        <taxon>Cristinia</taxon>
    </lineage>
</organism>
<evidence type="ECO:0000256" key="2">
    <source>
        <dbReference type="SAM" id="SignalP"/>
    </source>
</evidence>
<dbReference type="AlphaFoldDB" id="A0A8K0UYX8"/>
<proteinExistence type="predicted"/>
<comment type="caution">
    <text evidence="3">The sequence shown here is derived from an EMBL/GenBank/DDBJ whole genome shotgun (WGS) entry which is preliminary data.</text>
</comment>
<feature type="transmembrane region" description="Helical" evidence="1">
    <location>
        <begin position="145"/>
        <end position="165"/>
    </location>
</feature>
<keyword evidence="4" id="KW-1185">Reference proteome</keyword>
<accession>A0A8K0UYX8</accession>
<evidence type="ECO:0000256" key="1">
    <source>
        <dbReference type="SAM" id="Phobius"/>
    </source>
</evidence>
<evidence type="ECO:0000313" key="4">
    <source>
        <dbReference type="Proteomes" id="UP000813824"/>
    </source>
</evidence>
<gene>
    <name evidence="3" type="ORF">BXZ70DRAFT_1004031</name>
</gene>
<dbReference type="Proteomes" id="UP000813824">
    <property type="component" value="Unassembled WGS sequence"/>
</dbReference>
<keyword evidence="1" id="KW-0472">Membrane</keyword>
<keyword evidence="2" id="KW-0732">Signal</keyword>
<reference evidence="3" key="1">
    <citation type="journal article" date="2021" name="New Phytol.">
        <title>Evolutionary innovations through gain and loss of genes in the ectomycorrhizal Boletales.</title>
        <authorList>
            <person name="Wu G."/>
            <person name="Miyauchi S."/>
            <person name="Morin E."/>
            <person name="Kuo A."/>
            <person name="Drula E."/>
            <person name="Varga T."/>
            <person name="Kohler A."/>
            <person name="Feng B."/>
            <person name="Cao Y."/>
            <person name="Lipzen A."/>
            <person name="Daum C."/>
            <person name="Hundley H."/>
            <person name="Pangilinan J."/>
            <person name="Johnson J."/>
            <person name="Barry K."/>
            <person name="LaButti K."/>
            <person name="Ng V."/>
            <person name="Ahrendt S."/>
            <person name="Min B."/>
            <person name="Choi I.G."/>
            <person name="Park H."/>
            <person name="Plett J.M."/>
            <person name="Magnuson J."/>
            <person name="Spatafora J.W."/>
            <person name="Nagy L.G."/>
            <person name="Henrissat B."/>
            <person name="Grigoriev I.V."/>
            <person name="Yang Z.L."/>
            <person name="Xu J."/>
            <person name="Martin F.M."/>
        </authorList>
    </citation>
    <scope>NUCLEOTIDE SEQUENCE</scope>
    <source>
        <strain evidence="3">KKN 215</strain>
    </source>
</reference>
<feature type="transmembrane region" description="Helical" evidence="1">
    <location>
        <begin position="185"/>
        <end position="204"/>
    </location>
</feature>
<dbReference type="EMBL" id="JAEVFJ010000002">
    <property type="protein sequence ID" value="KAH8107158.1"/>
    <property type="molecule type" value="Genomic_DNA"/>
</dbReference>
<name>A0A8K0UYX8_9AGAR</name>